<dbReference type="InterPro" id="IPR013785">
    <property type="entry name" value="Aldolase_TIM"/>
</dbReference>
<gene>
    <name evidence="7" type="ORF">QO012_004495</name>
</gene>
<keyword evidence="2" id="KW-0949">S-adenosyl-L-methionine</keyword>
<dbReference type="SUPFAM" id="SSF102114">
    <property type="entry name" value="Radical SAM enzymes"/>
    <property type="match status" value="1"/>
</dbReference>
<dbReference type="InterPro" id="IPR029044">
    <property type="entry name" value="Nucleotide-diphossugar_trans"/>
</dbReference>
<sequence length="557" mass="62399">MADTLAPPTADARVAQARRQALALMRPPSQMGIICIDITNKCDLGCSNCTRLLVNQDKFWDMTPENFRTALRSLEGYPGTIAVIGGNPCMHPKFAELCRIFAEEVPDKRQRGLWTNNVFKHADLAAETFGVFNLNPHNSKRGVASLAPLKERGWYYEGHSDHSSLLAAIQDLYEPVEMWERIGRCDINQNWSASIVQLGGDLKAYFCEVAASFDLARGGGHGLPVTPGWWRAPMEAFHAQVDRFCPGCGIPAKVKGHLDHEEIDTYSRTNADLAEKSVARKSRKVQEVDRTTFETNEEKPVTLYSPNLYVKGPRIFVVTPYHTESLEWLKRCHDSVMAQQVAANVTHIMVADGHARPEIDGWNAIHIRLPKEHGDNGNTPRAVGSVVAQTNGADYIAFLDADNWFYPEHLASLLEGQRQTGASVLCAWRDFYDPAGQKLAMTEVDEDNLTHVDTSAIMLHSSVFDLNGLWSKMPRNLSPICDRVFFTGVKHKRYMQCFTRQRTVGFTTLYRRHYEGLGLPVPANAKTVMIDEMTAYLTSVEGVRESVARLGFWPMAI</sequence>
<keyword evidence="4" id="KW-0408">Iron</keyword>
<dbReference type="Gene3D" id="3.90.550.10">
    <property type="entry name" value="Spore Coat Polysaccharide Biosynthesis Protein SpsA, Chain A"/>
    <property type="match status" value="1"/>
</dbReference>
<organism evidence="7 8">
    <name type="scientific">Methylobacterium aerolatum</name>
    <dbReference type="NCBI Taxonomy" id="418708"/>
    <lineage>
        <taxon>Bacteria</taxon>
        <taxon>Pseudomonadati</taxon>
        <taxon>Pseudomonadota</taxon>
        <taxon>Alphaproteobacteria</taxon>
        <taxon>Hyphomicrobiales</taxon>
        <taxon>Methylobacteriaceae</taxon>
        <taxon>Methylobacterium</taxon>
    </lineage>
</organism>
<evidence type="ECO:0000256" key="3">
    <source>
        <dbReference type="ARBA" id="ARBA00022723"/>
    </source>
</evidence>
<evidence type="ECO:0000313" key="7">
    <source>
        <dbReference type="EMBL" id="MDQ0449970.1"/>
    </source>
</evidence>
<dbReference type="CDD" id="cd00761">
    <property type="entry name" value="Glyco_tranf_GTA_type"/>
    <property type="match status" value="1"/>
</dbReference>
<evidence type="ECO:0000256" key="2">
    <source>
        <dbReference type="ARBA" id="ARBA00022691"/>
    </source>
</evidence>
<name>A0ABU0I5T2_9HYPH</name>
<evidence type="ECO:0000256" key="1">
    <source>
        <dbReference type="ARBA" id="ARBA00001966"/>
    </source>
</evidence>
<dbReference type="Gene3D" id="3.20.20.70">
    <property type="entry name" value="Aldolase class I"/>
    <property type="match status" value="1"/>
</dbReference>
<dbReference type="SUPFAM" id="SSF53448">
    <property type="entry name" value="Nucleotide-diphospho-sugar transferases"/>
    <property type="match status" value="1"/>
</dbReference>
<dbReference type="Proteomes" id="UP001231124">
    <property type="component" value="Unassembled WGS sequence"/>
</dbReference>
<evidence type="ECO:0000256" key="4">
    <source>
        <dbReference type="ARBA" id="ARBA00023004"/>
    </source>
</evidence>
<reference evidence="7 8" key="1">
    <citation type="submission" date="2023-07" db="EMBL/GenBank/DDBJ databases">
        <title>Genomic Encyclopedia of Type Strains, Phase IV (KMG-IV): sequencing the most valuable type-strain genomes for metagenomic binning, comparative biology and taxonomic classification.</title>
        <authorList>
            <person name="Goeker M."/>
        </authorList>
    </citation>
    <scope>NUCLEOTIDE SEQUENCE [LARGE SCALE GENOMIC DNA]</scope>
    <source>
        <strain evidence="7 8">DSM 19013</strain>
    </source>
</reference>
<dbReference type="Pfam" id="PF00535">
    <property type="entry name" value="Glycos_transf_2"/>
    <property type="match status" value="1"/>
</dbReference>
<proteinExistence type="predicted"/>
<accession>A0ABU0I5T2</accession>
<protein>
    <submittedName>
        <fullName evidence="7">Glycosyltransferase involved in cell wall biosynthesis</fullName>
    </submittedName>
</protein>
<evidence type="ECO:0000313" key="8">
    <source>
        <dbReference type="Proteomes" id="UP001231124"/>
    </source>
</evidence>
<dbReference type="InterPro" id="IPR007197">
    <property type="entry name" value="rSAM"/>
</dbReference>
<comment type="caution">
    <text evidence="7">The sequence shown here is derived from an EMBL/GenBank/DDBJ whole genome shotgun (WGS) entry which is preliminary data.</text>
</comment>
<dbReference type="SFLD" id="SFLDS00029">
    <property type="entry name" value="Radical_SAM"/>
    <property type="match status" value="1"/>
</dbReference>
<keyword evidence="5" id="KW-0411">Iron-sulfur</keyword>
<feature type="domain" description="Glycosyltransferase 2-like" evidence="6">
    <location>
        <begin position="317"/>
        <end position="437"/>
    </location>
</feature>
<dbReference type="InterPro" id="IPR058240">
    <property type="entry name" value="rSAM_sf"/>
</dbReference>
<dbReference type="InterPro" id="IPR001173">
    <property type="entry name" value="Glyco_trans_2-like"/>
</dbReference>
<keyword evidence="3" id="KW-0479">Metal-binding</keyword>
<evidence type="ECO:0000256" key="5">
    <source>
        <dbReference type="ARBA" id="ARBA00023014"/>
    </source>
</evidence>
<comment type="cofactor">
    <cofactor evidence="1">
        <name>[4Fe-4S] cluster</name>
        <dbReference type="ChEBI" id="CHEBI:49883"/>
    </cofactor>
</comment>
<dbReference type="RefSeq" id="WP_307354472.1">
    <property type="nucleotide sequence ID" value="NZ_JAUSVP010000022.1"/>
</dbReference>
<keyword evidence="8" id="KW-1185">Reference proteome</keyword>
<evidence type="ECO:0000259" key="6">
    <source>
        <dbReference type="Pfam" id="PF00535"/>
    </source>
</evidence>
<dbReference type="EMBL" id="JAUSVP010000022">
    <property type="protein sequence ID" value="MDQ0449970.1"/>
    <property type="molecule type" value="Genomic_DNA"/>
</dbReference>